<evidence type="ECO:0000256" key="1">
    <source>
        <dbReference type="ARBA" id="ARBA00004651"/>
    </source>
</evidence>
<comment type="caution">
    <text evidence="8">The sequence shown here is derived from an EMBL/GenBank/DDBJ whole genome shotgun (WGS) entry which is preliminary data.</text>
</comment>
<keyword evidence="2" id="KW-1003">Cell membrane</keyword>
<evidence type="ECO:0000256" key="4">
    <source>
        <dbReference type="ARBA" id="ARBA00022989"/>
    </source>
</evidence>
<dbReference type="OrthoDB" id="199599at2759"/>
<evidence type="ECO:0000256" key="2">
    <source>
        <dbReference type="ARBA" id="ARBA00022475"/>
    </source>
</evidence>
<comment type="subcellular location">
    <subcellularLocation>
        <location evidence="1">Cell membrane</location>
        <topology evidence="1">Multi-pass membrane protein</topology>
    </subcellularLocation>
</comment>
<dbReference type="InterPro" id="IPR052053">
    <property type="entry name" value="IM_YidH-like"/>
</dbReference>
<keyword evidence="5 6" id="KW-0472">Membrane</keyword>
<dbReference type="Pfam" id="PF02656">
    <property type="entry name" value="DUF202"/>
    <property type="match status" value="1"/>
</dbReference>
<dbReference type="PANTHER" id="PTHR34187">
    <property type="entry name" value="FGR18P"/>
    <property type="match status" value="1"/>
</dbReference>
<feature type="domain" description="DUF202" evidence="7">
    <location>
        <begin position="20"/>
        <end position="119"/>
    </location>
</feature>
<dbReference type="STRING" id="1173061.A0A0J9XGM8"/>
<dbReference type="PANTHER" id="PTHR34187:SF2">
    <property type="entry name" value="DUF202 DOMAIN-CONTAINING PROTEIN"/>
    <property type="match status" value="1"/>
</dbReference>
<dbReference type="GO" id="GO:0005886">
    <property type="term" value="C:plasma membrane"/>
    <property type="evidence" value="ECO:0007669"/>
    <property type="project" value="UniProtKB-SubCell"/>
</dbReference>
<feature type="transmembrane region" description="Helical" evidence="6">
    <location>
        <begin position="132"/>
        <end position="153"/>
    </location>
</feature>
<evidence type="ECO:0000313" key="8">
    <source>
        <dbReference type="EMBL" id="CDO56562.1"/>
    </source>
</evidence>
<feature type="transmembrane region" description="Helical" evidence="6">
    <location>
        <begin position="89"/>
        <end position="112"/>
    </location>
</feature>
<organism evidence="8 9">
    <name type="scientific">Geotrichum candidum</name>
    <name type="common">Oospora lactis</name>
    <name type="synonym">Dipodascus geotrichum</name>
    <dbReference type="NCBI Taxonomy" id="1173061"/>
    <lineage>
        <taxon>Eukaryota</taxon>
        <taxon>Fungi</taxon>
        <taxon>Dikarya</taxon>
        <taxon>Ascomycota</taxon>
        <taxon>Saccharomycotina</taxon>
        <taxon>Dipodascomycetes</taxon>
        <taxon>Dipodascales</taxon>
        <taxon>Dipodascaceae</taxon>
        <taxon>Geotrichum</taxon>
    </lineage>
</organism>
<evidence type="ECO:0000256" key="3">
    <source>
        <dbReference type="ARBA" id="ARBA00022692"/>
    </source>
</evidence>
<keyword evidence="3 6" id="KW-0812">Transmembrane</keyword>
<dbReference type="EMBL" id="CCBN010000015">
    <property type="protein sequence ID" value="CDO56562.1"/>
    <property type="molecule type" value="Genomic_DNA"/>
</dbReference>
<evidence type="ECO:0000256" key="5">
    <source>
        <dbReference type="ARBA" id="ARBA00023136"/>
    </source>
</evidence>
<protein>
    <recommendedName>
        <fullName evidence="7">DUF202 domain-containing protein</fullName>
    </recommendedName>
</protein>
<dbReference type="Proteomes" id="UP000242525">
    <property type="component" value="Unassembled WGS sequence"/>
</dbReference>
<reference evidence="8" key="1">
    <citation type="submission" date="2014-03" db="EMBL/GenBank/DDBJ databases">
        <authorList>
            <person name="Casaregola S."/>
        </authorList>
    </citation>
    <scope>NUCLEOTIDE SEQUENCE [LARGE SCALE GENOMIC DNA]</scope>
    <source>
        <strain evidence="8">CLIB 918</strain>
    </source>
</reference>
<evidence type="ECO:0000256" key="6">
    <source>
        <dbReference type="SAM" id="Phobius"/>
    </source>
</evidence>
<keyword evidence="4 6" id="KW-1133">Transmembrane helix</keyword>
<sequence length="156" mass="17397">MAIRTFFGSVKLKNEGAVARDHLANERTFLAWLRTSLAFASIGVAVTQFFRLQSETNALMTTLTTTRDGLDAAALPVELQASLHRSKRLIKFSTILGGWFIASGIVVILLGFVRYFSSQYWLQQKQFPVSRVSIGTTFIITLSLILMSFCVILSTR</sequence>
<dbReference type="AlphaFoldDB" id="A0A0J9XGM8"/>
<evidence type="ECO:0000259" key="7">
    <source>
        <dbReference type="Pfam" id="PF02656"/>
    </source>
</evidence>
<evidence type="ECO:0000313" key="9">
    <source>
        <dbReference type="Proteomes" id="UP000242525"/>
    </source>
</evidence>
<feature type="transmembrane region" description="Helical" evidence="6">
    <location>
        <begin position="29"/>
        <end position="50"/>
    </location>
</feature>
<dbReference type="InterPro" id="IPR003807">
    <property type="entry name" value="DUF202"/>
</dbReference>
<name>A0A0J9XGM8_GEOCN</name>
<keyword evidence="9" id="KW-1185">Reference proteome</keyword>
<proteinExistence type="predicted"/>
<accession>A0A0J9XGM8</accession>
<gene>
    <name evidence="8" type="ORF">BN980_GECA15s03073g</name>
</gene>